<gene>
    <name evidence="5" type="ORF">HY618_04825</name>
</gene>
<dbReference type="Gene3D" id="2.40.50.100">
    <property type="match status" value="1"/>
</dbReference>
<dbReference type="SUPFAM" id="SSF111369">
    <property type="entry name" value="HlyD-like secretion proteins"/>
    <property type="match status" value="2"/>
</dbReference>
<evidence type="ECO:0000259" key="3">
    <source>
        <dbReference type="Pfam" id="PF25917"/>
    </source>
</evidence>
<dbReference type="InterPro" id="IPR058634">
    <property type="entry name" value="AaeA-lik-b-barrel"/>
</dbReference>
<evidence type="ECO:0000313" key="5">
    <source>
        <dbReference type="EMBL" id="MBI4251763.1"/>
    </source>
</evidence>
<feature type="coiled-coil region" evidence="2">
    <location>
        <begin position="186"/>
        <end position="244"/>
    </location>
</feature>
<organism evidence="5 6">
    <name type="scientific">Tectimicrobiota bacterium</name>
    <dbReference type="NCBI Taxonomy" id="2528274"/>
    <lineage>
        <taxon>Bacteria</taxon>
        <taxon>Pseudomonadati</taxon>
        <taxon>Nitrospinota/Tectimicrobiota group</taxon>
        <taxon>Candidatus Tectimicrobiota</taxon>
    </lineage>
</organism>
<dbReference type="PANTHER" id="PTHR30386">
    <property type="entry name" value="MEMBRANE FUSION SUBUNIT OF EMRAB-TOLC MULTIDRUG EFFLUX PUMP"/>
    <property type="match status" value="1"/>
</dbReference>
<keyword evidence="2" id="KW-0175">Coiled coil</keyword>
<protein>
    <submittedName>
        <fullName evidence="5">HlyD family secretion protein</fullName>
    </submittedName>
</protein>
<dbReference type="InterPro" id="IPR050739">
    <property type="entry name" value="MFP"/>
</dbReference>
<dbReference type="Pfam" id="PF25963">
    <property type="entry name" value="Beta-barrel_AAEA"/>
    <property type="match status" value="1"/>
</dbReference>
<dbReference type="Gene3D" id="2.40.30.170">
    <property type="match status" value="1"/>
</dbReference>
<proteinExistence type="predicted"/>
<dbReference type="AlphaFoldDB" id="A0A932ZU99"/>
<evidence type="ECO:0000256" key="2">
    <source>
        <dbReference type="SAM" id="Coils"/>
    </source>
</evidence>
<dbReference type="InterPro" id="IPR058625">
    <property type="entry name" value="MdtA-like_BSH"/>
</dbReference>
<dbReference type="PRINTS" id="PR01490">
    <property type="entry name" value="RTXTOXIND"/>
</dbReference>
<name>A0A932ZU99_UNCTE</name>
<dbReference type="Proteomes" id="UP000752292">
    <property type="component" value="Unassembled WGS sequence"/>
</dbReference>
<evidence type="ECO:0000313" key="6">
    <source>
        <dbReference type="Proteomes" id="UP000752292"/>
    </source>
</evidence>
<reference evidence="5" key="1">
    <citation type="submission" date="2020-07" db="EMBL/GenBank/DDBJ databases">
        <title>Huge and variable diversity of episymbiotic CPR bacteria and DPANN archaea in groundwater ecosystems.</title>
        <authorList>
            <person name="He C.Y."/>
            <person name="Keren R."/>
            <person name="Whittaker M."/>
            <person name="Farag I.F."/>
            <person name="Doudna J."/>
            <person name="Cate J.H.D."/>
            <person name="Banfield J.F."/>
        </authorList>
    </citation>
    <scope>NUCLEOTIDE SEQUENCE</scope>
    <source>
        <strain evidence="5">NC_groundwater_1370_Ag_S-0.2um_69_93</strain>
    </source>
</reference>
<dbReference type="PANTHER" id="PTHR30386:SF19">
    <property type="entry name" value="MULTIDRUG EXPORT PROTEIN EMRA-RELATED"/>
    <property type="match status" value="1"/>
</dbReference>
<comment type="subcellular location">
    <subcellularLocation>
        <location evidence="1">Cell envelope</location>
    </subcellularLocation>
</comment>
<dbReference type="Pfam" id="PF25917">
    <property type="entry name" value="BSH_RND"/>
    <property type="match status" value="1"/>
</dbReference>
<dbReference type="EMBL" id="JACQRX010000209">
    <property type="protein sequence ID" value="MBI4251763.1"/>
    <property type="molecule type" value="Genomic_DNA"/>
</dbReference>
<feature type="domain" description="Multidrug resistance protein MdtA-like barrel-sandwich hybrid" evidence="3">
    <location>
        <begin position="34"/>
        <end position="279"/>
    </location>
</feature>
<evidence type="ECO:0000259" key="4">
    <source>
        <dbReference type="Pfam" id="PF25963"/>
    </source>
</evidence>
<feature type="domain" description="p-hydroxybenzoic acid efflux pump subunit AaeA-like beta-barrel" evidence="4">
    <location>
        <begin position="284"/>
        <end position="376"/>
    </location>
</feature>
<comment type="caution">
    <text evidence="5">The sequence shown here is derived from an EMBL/GenBank/DDBJ whole genome shotgun (WGS) entry which is preliminary data.</text>
</comment>
<dbReference type="GO" id="GO:0055085">
    <property type="term" value="P:transmembrane transport"/>
    <property type="evidence" value="ECO:0007669"/>
    <property type="project" value="InterPro"/>
</dbReference>
<accession>A0A932ZU99</accession>
<dbReference type="GO" id="GO:0030313">
    <property type="term" value="C:cell envelope"/>
    <property type="evidence" value="ECO:0007669"/>
    <property type="project" value="UniProtKB-SubCell"/>
</dbReference>
<dbReference type="Gene3D" id="1.10.287.470">
    <property type="entry name" value="Helix hairpin bin"/>
    <property type="match status" value="1"/>
</dbReference>
<evidence type="ECO:0000256" key="1">
    <source>
        <dbReference type="ARBA" id="ARBA00004196"/>
    </source>
</evidence>
<sequence length="401" mass="44358">MAVLVLASGLGGYLWWRHLQTYESTDNAYVHVTVVPVSARVSGMIQQILVEDNQAVNKGDLIIRLDPALYKVALESAEAEVAVARARYESSKFTAAYSSGRVAPMVDEARARLARVNQTLRSDEALLKQRVNETQASAASLARARDELARKRKLHREKVVADEILEQAVAVFRVADAQHRASIDAEKVQEQKVAALRQQEKELQASITLVQKEEISAQGKSADAESLDAQFKQAEAKLREARLRFSYTEIRAPESGYVNKKSVEVGTNVEAGRPLLLIVPLHKVYVQANFKEVQLENIRVGQTAVIAADAYPNRRYRGRVESIFSGTGDYFSLLPAENATGNWVKVTRRIPVKIVLDSPPSPQYPLFVGMSAQVTVDIRDQSGNRLLAYPGRVQKASPGQP</sequence>